<dbReference type="SUPFAM" id="SSF82171">
    <property type="entry name" value="DPP6 N-terminal domain-like"/>
    <property type="match status" value="1"/>
</dbReference>
<reference evidence="4 5" key="1">
    <citation type="submission" date="2021-03" db="EMBL/GenBank/DDBJ databases">
        <title>Sequencing the genomes of 1000 actinobacteria strains.</title>
        <authorList>
            <person name="Klenk H.-P."/>
        </authorList>
    </citation>
    <scope>NUCLEOTIDE SEQUENCE [LARGE SCALE GENOMIC DNA]</scope>
    <source>
        <strain evidence="4 5">DSM 45516</strain>
    </source>
</reference>
<keyword evidence="5" id="KW-1185">Reference proteome</keyword>
<dbReference type="InterPro" id="IPR024977">
    <property type="entry name" value="Apc4-like_WD40_dom"/>
</dbReference>
<dbReference type="Pfam" id="PF12894">
    <property type="entry name" value="ANAPC4_WD40"/>
    <property type="match status" value="1"/>
</dbReference>
<name>A0ABS4QMQ2_9NOCA</name>
<evidence type="ECO:0000259" key="3">
    <source>
        <dbReference type="Pfam" id="PF13360"/>
    </source>
</evidence>
<feature type="repeat" description="WD" evidence="1">
    <location>
        <begin position="448"/>
        <end position="489"/>
    </location>
</feature>
<dbReference type="PROSITE" id="PS50294">
    <property type="entry name" value="WD_REPEATS_REGION"/>
    <property type="match status" value="1"/>
</dbReference>
<dbReference type="InterPro" id="IPR036322">
    <property type="entry name" value="WD40_repeat_dom_sf"/>
</dbReference>
<dbReference type="InterPro" id="IPR002372">
    <property type="entry name" value="PQQ_rpt_dom"/>
</dbReference>
<evidence type="ECO:0000259" key="2">
    <source>
        <dbReference type="Pfam" id="PF12894"/>
    </source>
</evidence>
<proteinExistence type="predicted"/>
<dbReference type="Pfam" id="PF13360">
    <property type="entry name" value="PQQ_2"/>
    <property type="match status" value="1"/>
</dbReference>
<feature type="domain" description="Pyrrolo-quinoline quinone repeat" evidence="3">
    <location>
        <begin position="133"/>
        <end position="281"/>
    </location>
</feature>
<feature type="repeat" description="WD" evidence="1">
    <location>
        <begin position="326"/>
        <end position="367"/>
    </location>
</feature>
<dbReference type="Proteomes" id="UP001519325">
    <property type="component" value="Unassembled WGS sequence"/>
</dbReference>
<feature type="domain" description="Anaphase-promoting complex subunit 4-like WD40" evidence="2">
    <location>
        <begin position="574"/>
        <end position="624"/>
    </location>
</feature>
<feature type="repeat" description="WD" evidence="1">
    <location>
        <begin position="489"/>
        <end position="530"/>
    </location>
</feature>
<dbReference type="Pfam" id="PF00400">
    <property type="entry name" value="WD40"/>
    <property type="match status" value="5"/>
</dbReference>
<feature type="repeat" description="WD" evidence="1">
    <location>
        <begin position="535"/>
        <end position="571"/>
    </location>
</feature>
<dbReference type="SUPFAM" id="SSF50978">
    <property type="entry name" value="WD40 repeat-like"/>
    <property type="match status" value="1"/>
</dbReference>
<dbReference type="Gene3D" id="2.130.10.10">
    <property type="entry name" value="YVTN repeat-like/Quinoprotein amine dehydrogenase"/>
    <property type="match status" value="5"/>
</dbReference>
<dbReference type="PANTHER" id="PTHR19879:SF9">
    <property type="entry name" value="TRANSCRIPTION INITIATION FACTOR TFIID SUBUNIT 5"/>
    <property type="match status" value="1"/>
</dbReference>
<gene>
    <name evidence="4" type="ORF">BJ987_005880</name>
</gene>
<dbReference type="RefSeq" id="WP_209896186.1">
    <property type="nucleotide sequence ID" value="NZ_JAGGMR010000001.1"/>
</dbReference>
<dbReference type="InterPro" id="IPR015943">
    <property type="entry name" value="WD40/YVTN_repeat-like_dom_sf"/>
</dbReference>
<evidence type="ECO:0000313" key="4">
    <source>
        <dbReference type="EMBL" id="MBP2192979.1"/>
    </source>
</evidence>
<dbReference type="InterPro" id="IPR001680">
    <property type="entry name" value="WD40_rpt"/>
</dbReference>
<organism evidence="4 5">
    <name type="scientific">Nocardia goodfellowii</name>
    <dbReference type="NCBI Taxonomy" id="882446"/>
    <lineage>
        <taxon>Bacteria</taxon>
        <taxon>Bacillati</taxon>
        <taxon>Actinomycetota</taxon>
        <taxon>Actinomycetes</taxon>
        <taxon>Mycobacteriales</taxon>
        <taxon>Nocardiaceae</taxon>
        <taxon>Nocardia</taxon>
    </lineage>
</organism>
<protein>
    <submittedName>
        <fullName evidence="4">WD40 repeat protein</fullName>
    </submittedName>
</protein>
<evidence type="ECO:0000313" key="5">
    <source>
        <dbReference type="Proteomes" id="UP001519325"/>
    </source>
</evidence>
<dbReference type="PROSITE" id="PS50082">
    <property type="entry name" value="WD_REPEATS_2"/>
    <property type="match status" value="4"/>
</dbReference>
<dbReference type="SMART" id="SM00320">
    <property type="entry name" value="WD40"/>
    <property type="match status" value="10"/>
</dbReference>
<sequence length="685" mass="70847">MNPMVLCTVDHAAAAVAFTPDGARILSTGPDGTARLSDIATGAELTRFTAPVPLAQPAISPNGARIAVNGVLSQGEFGEDSVYTTFVFDSASGSKRWDVSHPQVAFVTDQVLFPAGGTTLFQAAMYSAATLFTAADGAVRWKLPLTRPDPLTCVAIDVDRALIACGSGDMFAFEPDTPGRVRLLEAATGTVRWSVAVAHPVVGIDLHAGAGVLALCRNDNSTALLSLATGARLRELGPAHQEFTVLGCSVRIAPDGRTVLTQDAVNIDTVYSVSSGNKLWAWAFPDPDAFPTPPSYSPDSRWILLPGETLTAVRVVAATTGATRCVLPHPAAVRSAEFDSTGARVVTGCADGKVRVWRLPPAERLRLAQAGAVTGIVFDSAGTTLAVAATDKTVRGFAVADGAPRARLDHGGPVRVLCAVPGQPWIATGSDDGTVRILDLGTGGERLRLGHDGPVRAVAADHSGTRLATGSDDFTARVIDTATGAQVRAHQFNGEVTAVAFHPDGTRLAAASTEGVVRLFATTSGAPLLTMQPGSAVTAVAFHPDGLRLATAQADNTVRVFDATNGSQRFSIAVDAAVNALAFSPDGTRIVIVSADRTARIHDSTNGALVHTLTHPAPVTAVAYRADGAAIATSAGTFVTQWDSSTGDRIVEFGHDGAVTALAYQPLDRALATATATAVLLWDAP</sequence>
<dbReference type="EMBL" id="JAGGMR010000001">
    <property type="protein sequence ID" value="MBP2192979.1"/>
    <property type="molecule type" value="Genomic_DNA"/>
</dbReference>
<accession>A0ABS4QMQ2</accession>
<dbReference type="CDD" id="cd00200">
    <property type="entry name" value="WD40"/>
    <property type="match status" value="1"/>
</dbReference>
<evidence type="ECO:0000256" key="1">
    <source>
        <dbReference type="PROSITE-ProRule" id="PRU00221"/>
    </source>
</evidence>
<dbReference type="PANTHER" id="PTHR19879">
    <property type="entry name" value="TRANSCRIPTION INITIATION FACTOR TFIID"/>
    <property type="match status" value="1"/>
</dbReference>
<comment type="caution">
    <text evidence="4">The sequence shown here is derived from an EMBL/GenBank/DDBJ whole genome shotgun (WGS) entry which is preliminary data.</text>
</comment>
<keyword evidence="1" id="KW-0853">WD repeat</keyword>
<dbReference type="SUPFAM" id="SSF50998">
    <property type="entry name" value="Quinoprotein alcohol dehydrogenase-like"/>
    <property type="match status" value="1"/>
</dbReference>
<dbReference type="InterPro" id="IPR011047">
    <property type="entry name" value="Quinoprotein_ADH-like_sf"/>
</dbReference>